<feature type="transmembrane region" description="Helical" evidence="6">
    <location>
        <begin position="96"/>
        <end position="113"/>
    </location>
</feature>
<dbReference type="PATRIC" id="fig|360102.15.peg.1607"/>
<dbReference type="GeneID" id="57975296"/>
<dbReference type="InterPro" id="IPR000620">
    <property type="entry name" value="EamA_dom"/>
</dbReference>
<feature type="transmembrane region" description="Helical" evidence="6">
    <location>
        <begin position="7"/>
        <end position="27"/>
    </location>
</feature>
<feature type="transmembrane region" description="Helical" evidence="6">
    <location>
        <begin position="187"/>
        <end position="204"/>
    </location>
</feature>
<protein>
    <submittedName>
        <fullName evidence="8">Putative membrane protein</fullName>
    </submittedName>
</protein>
<name>A0A0E1NZ54_YERPA</name>
<organism evidence="8 9">
    <name type="scientific">Yersinia pestis bv. Antiqua (strain Antiqua)</name>
    <dbReference type="NCBI Taxonomy" id="360102"/>
    <lineage>
        <taxon>Bacteria</taxon>
        <taxon>Pseudomonadati</taxon>
        <taxon>Pseudomonadota</taxon>
        <taxon>Gammaproteobacteria</taxon>
        <taxon>Enterobacterales</taxon>
        <taxon>Yersiniaceae</taxon>
        <taxon>Yersinia</taxon>
    </lineage>
</organism>
<keyword evidence="2" id="KW-1003">Cell membrane</keyword>
<feature type="transmembrane region" description="Helical" evidence="6">
    <location>
        <begin position="156"/>
        <end position="175"/>
    </location>
</feature>
<feature type="transmembrane region" description="Helical" evidence="6">
    <location>
        <begin position="63"/>
        <end position="84"/>
    </location>
</feature>
<dbReference type="SUPFAM" id="SSF103481">
    <property type="entry name" value="Multidrug resistance efflux transporter EmrE"/>
    <property type="match status" value="2"/>
</dbReference>
<dbReference type="InterPro" id="IPR037185">
    <property type="entry name" value="EmrE-like"/>
</dbReference>
<evidence type="ECO:0000256" key="3">
    <source>
        <dbReference type="ARBA" id="ARBA00022692"/>
    </source>
</evidence>
<feature type="transmembrane region" description="Helical" evidence="6">
    <location>
        <begin position="250"/>
        <end position="270"/>
    </location>
</feature>
<evidence type="ECO:0000259" key="7">
    <source>
        <dbReference type="Pfam" id="PF00892"/>
    </source>
</evidence>
<evidence type="ECO:0000256" key="6">
    <source>
        <dbReference type="SAM" id="Phobius"/>
    </source>
</evidence>
<dbReference type="RefSeq" id="WP_002209335.1">
    <property type="nucleotide sequence ID" value="NC_008150.1"/>
</dbReference>
<reference evidence="8 9" key="1">
    <citation type="journal article" date="2006" name="J. Bacteriol.">
        <title>Complete genome sequence of Yersinia pestis strains Antiqua and Nepal516: evidence of gene reduction in an emerging pathogen.</title>
        <authorList>
            <person name="Chain P.S."/>
            <person name="Hu P."/>
            <person name="Malfatti S.A."/>
            <person name="Radnedge L."/>
            <person name="Larimer F."/>
            <person name="Vergez L.M."/>
            <person name="Worsham P."/>
            <person name="Chu M.C."/>
            <person name="Andersen G.L."/>
        </authorList>
    </citation>
    <scope>NUCLEOTIDE SEQUENCE [LARGE SCALE GENOMIC DNA]</scope>
    <source>
        <strain evidence="8 9">Antiqua</strain>
    </source>
</reference>
<feature type="domain" description="EamA" evidence="7">
    <location>
        <begin position="157"/>
        <end position="291"/>
    </location>
</feature>
<sequence length="302" mass="32880" precursor="true">MNRLPTLYGIIAILLWSMSVALTRGLAEALGPFGAGSAIYSVSGILVWLVAGKPRVRGQHPAYLYGCGLLFVVYMVAFALAIGMANDRQQTLEIGLINYLWPSLTLLLAVPLLKLRARWWLWPGAALALFGVIWVVSGGEGLDVKTLAVNISSNPLAYSLALIAAFTWAGYSNLVRLYSQGPGALPLFLIACALCLWLMFFMWTPGKLHFTPRAIFELLLMGANTALAYQCWDRAYQCWDSAMKKGNATLVAALSYFTPLLSILIASVWLNTLPSAAFWPGVAMVVAGSLLCWSASRNPLRT</sequence>
<keyword evidence="5 6" id="KW-0472">Membrane</keyword>
<dbReference type="NCBIfam" id="NF008676">
    <property type="entry name" value="PRK11689.1"/>
    <property type="match status" value="1"/>
</dbReference>
<comment type="subcellular location">
    <subcellularLocation>
        <location evidence="1">Cell membrane</location>
        <topology evidence="1">Multi-pass membrane protein</topology>
    </subcellularLocation>
</comment>
<dbReference type="KEGG" id="ypa:YPA_2915"/>
<feature type="transmembrane region" description="Helical" evidence="6">
    <location>
        <begin position="276"/>
        <end position="296"/>
    </location>
</feature>
<feature type="transmembrane region" description="Helical" evidence="6">
    <location>
        <begin position="33"/>
        <end position="51"/>
    </location>
</feature>
<keyword evidence="3 6" id="KW-0812">Transmembrane</keyword>
<keyword evidence="4 6" id="KW-1133">Transmembrane helix</keyword>
<dbReference type="PANTHER" id="PTHR42920">
    <property type="entry name" value="OS03G0707200 PROTEIN-RELATED"/>
    <property type="match status" value="1"/>
</dbReference>
<evidence type="ECO:0000313" key="8">
    <source>
        <dbReference type="EMBL" id="ABG14877.1"/>
    </source>
</evidence>
<evidence type="ECO:0000256" key="4">
    <source>
        <dbReference type="ARBA" id="ARBA00022989"/>
    </source>
</evidence>
<dbReference type="EMBL" id="CP000308">
    <property type="protein sequence ID" value="ABG14877.1"/>
    <property type="molecule type" value="Genomic_DNA"/>
</dbReference>
<gene>
    <name evidence="8" type="ordered locus">YPA_2915</name>
</gene>
<dbReference type="Pfam" id="PF00892">
    <property type="entry name" value="EamA"/>
    <property type="match status" value="1"/>
</dbReference>
<dbReference type="Proteomes" id="UP000001971">
    <property type="component" value="Chromosome"/>
</dbReference>
<evidence type="ECO:0000256" key="5">
    <source>
        <dbReference type="ARBA" id="ARBA00023136"/>
    </source>
</evidence>
<feature type="transmembrane region" description="Helical" evidence="6">
    <location>
        <begin position="120"/>
        <end position="136"/>
    </location>
</feature>
<dbReference type="InterPro" id="IPR051258">
    <property type="entry name" value="Diverse_Substrate_Transporter"/>
</dbReference>
<feature type="transmembrane region" description="Helical" evidence="6">
    <location>
        <begin position="210"/>
        <end position="229"/>
    </location>
</feature>
<dbReference type="AlphaFoldDB" id="A0A0E1NZ54"/>
<dbReference type="GO" id="GO:0005886">
    <property type="term" value="C:plasma membrane"/>
    <property type="evidence" value="ECO:0007669"/>
    <property type="project" value="UniProtKB-SubCell"/>
</dbReference>
<dbReference type="HOGENOM" id="CLU_058959_1_1_6"/>
<accession>A0A0E1NZ54</accession>
<evidence type="ECO:0000313" key="9">
    <source>
        <dbReference type="Proteomes" id="UP000001971"/>
    </source>
</evidence>
<proteinExistence type="predicted"/>
<dbReference type="PANTHER" id="PTHR42920:SF24">
    <property type="entry name" value="AROMATIC AMINO ACID EXPORTER YDDG"/>
    <property type="match status" value="1"/>
</dbReference>
<evidence type="ECO:0000256" key="2">
    <source>
        <dbReference type="ARBA" id="ARBA00022475"/>
    </source>
</evidence>
<evidence type="ECO:0000256" key="1">
    <source>
        <dbReference type="ARBA" id="ARBA00004651"/>
    </source>
</evidence>